<protein>
    <submittedName>
        <fullName evidence="1">SurA N-terminal domain-containing protein</fullName>
    </submittedName>
</protein>
<organism evidence="1 2">
    <name type="scientific">Salinimonas marina</name>
    <dbReference type="NCBI Taxonomy" id="2785918"/>
    <lineage>
        <taxon>Bacteria</taxon>
        <taxon>Pseudomonadati</taxon>
        <taxon>Pseudomonadota</taxon>
        <taxon>Gammaproteobacteria</taxon>
        <taxon>Alteromonadales</taxon>
        <taxon>Alteromonadaceae</taxon>
        <taxon>Alteromonas/Salinimonas group</taxon>
        <taxon>Salinimonas</taxon>
    </lineage>
</organism>
<reference evidence="1 2" key="1">
    <citation type="submission" date="2020-11" db="EMBL/GenBank/DDBJ databases">
        <title>Complete genome sequence for Salinimonas sp. strain G2-b.</title>
        <authorList>
            <person name="Park S.-J."/>
        </authorList>
    </citation>
    <scope>NUCLEOTIDE SEQUENCE [LARGE SCALE GENOMIC DNA]</scope>
    <source>
        <strain evidence="1 2">G2-b</strain>
    </source>
</reference>
<gene>
    <name evidence="1" type="ORF">IT774_01620</name>
</gene>
<dbReference type="Proteomes" id="UP000595095">
    <property type="component" value="Chromosome"/>
</dbReference>
<dbReference type="RefSeq" id="WP_195811062.1">
    <property type="nucleotide sequence ID" value="NZ_CP064795.1"/>
</dbReference>
<evidence type="ECO:0000313" key="1">
    <source>
        <dbReference type="EMBL" id="QPG05982.1"/>
    </source>
</evidence>
<dbReference type="KEGG" id="smaa:IT774_01620"/>
<sequence length="216" mass="24890">MRMQQLKLIIMTMWLGLWIQPAVVYANQAPAQVVATVLDEQITLAHISPDKKTLAEMARGNSVTKEMALASYRQHQLTQKIVDTVLKDYAKAQHITTNPQLVSQFVKRFAASDTRKPRTADIKKMAREQVNTWLIDKALYQQHGGVVVFTPRKPLFPVEAYQIEFRRYQQQGQLTIHDAGLKAGFWQTFEKNYDFEIPPSQVSFAKPWWLTTDIMP</sequence>
<name>A0A7S9DXT9_9ALTE</name>
<evidence type="ECO:0000313" key="2">
    <source>
        <dbReference type="Proteomes" id="UP000595095"/>
    </source>
</evidence>
<proteinExistence type="predicted"/>
<accession>A0A7S9DXT9</accession>
<dbReference type="AlphaFoldDB" id="A0A7S9DXT9"/>
<keyword evidence="2" id="KW-1185">Reference proteome</keyword>
<dbReference type="EMBL" id="CP064795">
    <property type="protein sequence ID" value="QPG05982.1"/>
    <property type="molecule type" value="Genomic_DNA"/>
</dbReference>